<dbReference type="EMBL" id="JBJUIK010000004">
    <property type="protein sequence ID" value="KAL3531015.1"/>
    <property type="molecule type" value="Genomic_DNA"/>
</dbReference>
<dbReference type="PANTHER" id="PTHR31742">
    <property type="entry name" value="RPA-INTERACTING PROTEIN RPAIN"/>
    <property type="match status" value="1"/>
</dbReference>
<reference evidence="3 4" key="1">
    <citation type="submission" date="2024-11" db="EMBL/GenBank/DDBJ databases">
        <title>A near-complete genome assembly of Cinchona calisaya.</title>
        <authorList>
            <person name="Lian D.C."/>
            <person name="Zhao X.W."/>
            <person name="Wei L."/>
        </authorList>
    </citation>
    <scope>NUCLEOTIDE SEQUENCE [LARGE SCALE GENOMIC DNA]</scope>
    <source>
        <tissue evidence="3">Nenye</tissue>
    </source>
</reference>
<evidence type="ECO:0000259" key="1">
    <source>
        <dbReference type="Pfam" id="PF14766"/>
    </source>
</evidence>
<proteinExistence type="predicted"/>
<dbReference type="Pfam" id="PF14767">
    <property type="entry name" value="RPA_interact_M"/>
    <property type="match status" value="1"/>
</dbReference>
<evidence type="ECO:0000259" key="2">
    <source>
        <dbReference type="Pfam" id="PF14767"/>
    </source>
</evidence>
<gene>
    <name evidence="3" type="ORF">ACH5RR_010337</name>
</gene>
<protein>
    <recommendedName>
        <fullName evidence="5">RPA-interacting protein N-terminal domain-containing protein</fullName>
    </recommendedName>
</protein>
<evidence type="ECO:0008006" key="5">
    <source>
        <dbReference type="Google" id="ProtNLM"/>
    </source>
</evidence>
<evidence type="ECO:0000313" key="4">
    <source>
        <dbReference type="Proteomes" id="UP001630127"/>
    </source>
</evidence>
<evidence type="ECO:0000313" key="3">
    <source>
        <dbReference type="EMBL" id="KAL3531015.1"/>
    </source>
</evidence>
<dbReference type="Pfam" id="PF14766">
    <property type="entry name" value="RPA_interact_N"/>
    <property type="match status" value="1"/>
</dbReference>
<dbReference type="AlphaFoldDB" id="A0ABD3AIN6"/>
<comment type="caution">
    <text evidence="3">The sequence shown here is derived from an EMBL/GenBank/DDBJ whole genome shotgun (WGS) entry which is preliminary data.</text>
</comment>
<dbReference type="InterPro" id="IPR028155">
    <property type="entry name" value="RPA_interact_central"/>
</dbReference>
<dbReference type="InterPro" id="IPR028158">
    <property type="entry name" value="RPA_interact_N_dom"/>
</dbReference>
<dbReference type="PANTHER" id="PTHR31742:SF1">
    <property type="entry name" value="RPA-INTERACTING PROTEIN"/>
    <property type="match status" value="1"/>
</dbReference>
<accession>A0ABD3AIN6</accession>
<name>A0ABD3AIN6_9GENT</name>
<sequence length="212" mass="25182">MGGEKEDKKPPHNRPSLKAHISFNNYPRWKDKLRENCFKRVRKDRNRLLWKLRLSDLKDQSVHHRSAFRDIFSDELKSIKDFSPDPNVVPDAAVDDAIWQYDGLHTAYQGDCEEILLEMQRIFYEDLRMDEPRKESEILIRNWDVEEDEYLSRVVYEHMQLNTEQVNLELLCTRLAEAHAEHLDRGSRLRPEFCTESRPCTSSVKLAVRLTL</sequence>
<feature type="domain" description="RPA-interacting protein central" evidence="2">
    <location>
        <begin position="66"/>
        <end position="155"/>
    </location>
</feature>
<dbReference type="Proteomes" id="UP001630127">
    <property type="component" value="Unassembled WGS sequence"/>
</dbReference>
<feature type="domain" description="RPA-interacting protein N-terminal" evidence="1">
    <location>
        <begin position="23"/>
        <end position="54"/>
    </location>
</feature>
<dbReference type="InterPro" id="IPR028156">
    <property type="entry name" value="RIP"/>
</dbReference>
<keyword evidence="4" id="KW-1185">Reference proteome</keyword>
<organism evidence="3 4">
    <name type="scientific">Cinchona calisaya</name>
    <dbReference type="NCBI Taxonomy" id="153742"/>
    <lineage>
        <taxon>Eukaryota</taxon>
        <taxon>Viridiplantae</taxon>
        <taxon>Streptophyta</taxon>
        <taxon>Embryophyta</taxon>
        <taxon>Tracheophyta</taxon>
        <taxon>Spermatophyta</taxon>
        <taxon>Magnoliopsida</taxon>
        <taxon>eudicotyledons</taxon>
        <taxon>Gunneridae</taxon>
        <taxon>Pentapetalae</taxon>
        <taxon>asterids</taxon>
        <taxon>lamiids</taxon>
        <taxon>Gentianales</taxon>
        <taxon>Rubiaceae</taxon>
        <taxon>Cinchonoideae</taxon>
        <taxon>Cinchoneae</taxon>
        <taxon>Cinchona</taxon>
    </lineage>
</organism>